<feature type="transmembrane region" description="Helical" evidence="6">
    <location>
        <begin position="367"/>
        <end position="385"/>
    </location>
</feature>
<feature type="transmembrane region" description="Helical" evidence="6">
    <location>
        <begin position="82"/>
        <end position="107"/>
    </location>
</feature>
<dbReference type="PATRIC" id="fig|396014.3.peg.3225"/>
<comment type="subcellular location">
    <subcellularLocation>
        <location evidence="1">Cell membrane</location>
        <topology evidence="1">Multi-pass membrane protein</topology>
    </subcellularLocation>
</comment>
<evidence type="ECO:0000256" key="3">
    <source>
        <dbReference type="ARBA" id="ARBA00022692"/>
    </source>
</evidence>
<feature type="transmembrane region" description="Helical" evidence="6">
    <location>
        <begin position="391"/>
        <end position="410"/>
    </location>
</feature>
<feature type="transmembrane region" description="Helical" evidence="6">
    <location>
        <begin position="337"/>
        <end position="360"/>
    </location>
</feature>
<feature type="transmembrane region" description="Helical" evidence="6">
    <location>
        <begin position="296"/>
        <end position="317"/>
    </location>
</feature>
<name>Z9JQC9_9MICO</name>
<evidence type="ECO:0000256" key="5">
    <source>
        <dbReference type="ARBA" id="ARBA00023136"/>
    </source>
</evidence>
<evidence type="ECO:0000256" key="4">
    <source>
        <dbReference type="ARBA" id="ARBA00022989"/>
    </source>
</evidence>
<dbReference type="EMBL" id="JDYK01000021">
    <property type="protein sequence ID" value="EWS79986.1"/>
    <property type="molecule type" value="Genomic_DNA"/>
</dbReference>
<keyword evidence="8" id="KW-1185">Reference proteome</keyword>
<dbReference type="OrthoDB" id="4771963at2"/>
<dbReference type="Proteomes" id="UP000023067">
    <property type="component" value="Unassembled WGS sequence"/>
</dbReference>
<keyword evidence="3 6" id="KW-0812">Transmembrane</keyword>
<feature type="transmembrane region" description="Helical" evidence="6">
    <location>
        <begin position="45"/>
        <end position="61"/>
    </location>
</feature>
<protein>
    <submittedName>
        <fullName evidence="7">Membrane protein</fullName>
    </submittedName>
</protein>
<dbReference type="eggNOG" id="COG2244">
    <property type="taxonomic scope" value="Bacteria"/>
</dbReference>
<feature type="transmembrane region" description="Helical" evidence="6">
    <location>
        <begin position="225"/>
        <end position="244"/>
    </location>
</feature>
<gene>
    <name evidence="7" type="ORF">BF93_08630</name>
</gene>
<organism evidence="7 8">
    <name type="scientific">Brachybacterium phenoliresistens</name>
    <dbReference type="NCBI Taxonomy" id="396014"/>
    <lineage>
        <taxon>Bacteria</taxon>
        <taxon>Bacillati</taxon>
        <taxon>Actinomycetota</taxon>
        <taxon>Actinomycetes</taxon>
        <taxon>Micrococcales</taxon>
        <taxon>Dermabacteraceae</taxon>
        <taxon>Brachybacterium</taxon>
    </lineage>
</organism>
<keyword evidence="5 6" id="KW-0472">Membrane</keyword>
<proteinExistence type="predicted"/>
<reference evidence="7 8" key="1">
    <citation type="submission" date="2014-02" db="EMBL/GenBank/DDBJ databases">
        <title>Genome sequence of Brachybacterium phenoliresistens strain W13A50.</title>
        <authorList>
            <person name="Wang X."/>
        </authorList>
    </citation>
    <scope>NUCLEOTIDE SEQUENCE [LARGE SCALE GENOMIC DNA]</scope>
    <source>
        <strain evidence="7 8">W13A50</strain>
    </source>
</reference>
<evidence type="ECO:0000256" key="6">
    <source>
        <dbReference type="SAM" id="Phobius"/>
    </source>
</evidence>
<dbReference type="GO" id="GO:0005886">
    <property type="term" value="C:plasma membrane"/>
    <property type="evidence" value="ECO:0007669"/>
    <property type="project" value="UniProtKB-SubCell"/>
</dbReference>
<evidence type="ECO:0000313" key="8">
    <source>
        <dbReference type="Proteomes" id="UP000023067"/>
    </source>
</evidence>
<dbReference type="InterPro" id="IPR050833">
    <property type="entry name" value="Poly_Biosynth_Transport"/>
</dbReference>
<feature type="transmembrane region" description="Helical" evidence="6">
    <location>
        <begin position="113"/>
        <end position="135"/>
    </location>
</feature>
<dbReference type="HOGENOM" id="CLU_039164_0_0_11"/>
<feature type="transmembrane region" description="Helical" evidence="6">
    <location>
        <begin position="256"/>
        <end position="275"/>
    </location>
</feature>
<evidence type="ECO:0000256" key="1">
    <source>
        <dbReference type="ARBA" id="ARBA00004651"/>
    </source>
</evidence>
<keyword evidence="2" id="KW-1003">Cell membrane</keyword>
<feature type="transmembrane region" description="Helical" evidence="6">
    <location>
        <begin position="183"/>
        <end position="204"/>
    </location>
</feature>
<evidence type="ECO:0000256" key="2">
    <source>
        <dbReference type="ARBA" id="ARBA00022475"/>
    </source>
</evidence>
<comment type="caution">
    <text evidence="7">The sequence shown here is derived from an EMBL/GenBank/DDBJ whole genome shotgun (WGS) entry which is preliminary data.</text>
</comment>
<dbReference type="RefSeq" id="WP_038374050.1">
    <property type="nucleotide sequence ID" value="NZ_KK070004.1"/>
</dbReference>
<accession>Z9JQC9</accession>
<dbReference type="STRING" id="396014.BF93_08630"/>
<dbReference type="PANTHER" id="PTHR30250:SF11">
    <property type="entry name" value="O-ANTIGEN TRANSPORTER-RELATED"/>
    <property type="match status" value="1"/>
</dbReference>
<dbReference type="AlphaFoldDB" id="Z9JQC9"/>
<keyword evidence="4 6" id="KW-1133">Transmembrane helix</keyword>
<sequence>MTAPAVQRSDTRRILLASLLAAVSSFAIMALAARALPPEANRQFLVFWAVLFGVFGVLSGIQHETTRAVSAAPAPLGGRAGTGVLGSAAGIGAAAAVLLAATAPLWAPGRLPSGTVGAVAVVVVAAGLYACHTAVAGTLAGRGRWRPYADLMGSEAILRLLACALVVLAIVLGAVGAGTGLALLQLAAACAVLVWVVMVLATRAGRAAARARVALTGRELLGRRLGAMLTAACSAVLVTAYPTFIDASARGEDAAAVAALLFMLSLTRAPIMIPLQALQGMAITAFVAHRDRPLQALAPVMARIALLAAGAAVLAALLGPPALRLVNPLYDSHPLTWAGLTLAGGTVALLTLSGTAALAVDRHRDYAAGWLLASAVGVAVLWVPLGLELRVVLALLLGPMLGIAAHLLLLRRATGAEGAR</sequence>
<feature type="transmembrane region" description="Helical" evidence="6">
    <location>
        <begin position="156"/>
        <end position="177"/>
    </location>
</feature>
<dbReference type="PANTHER" id="PTHR30250">
    <property type="entry name" value="PST FAMILY PREDICTED COLANIC ACID TRANSPORTER"/>
    <property type="match status" value="1"/>
</dbReference>
<evidence type="ECO:0000313" key="7">
    <source>
        <dbReference type="EMBL" id="EWS79986.1"/>
    </source>
</evidence>